<proteinExistence type="predicted"/>
<dbReference type="EMBL" id="CP039865">
    <property type="protein sequence ID" value="QCK86734.1"/>
    <property type="molecule type" value="Genomic_DNA"/>
</dbReference>
<accession>A0A4D7QN80</accession>
<dbReference type="Pfam" id="PF12697">
    <property type="entry name" value="Abhydrolase_6"/>
    <property type="match status" value="1"/>
</dbReference>
<dbReference type="Proteomes" id="UP000298588">
    <property type="component" value="Chromosome"/>
</dbReference>
<protein>
    <submittedName>
        <fullName evidence="2">Alpha/beta fold hydrolase</fullName>
    </submittedName>
</protein>
<dbReference type="InterPro" id="IPR000073">
    <property type="entry name" value="AB_hydrolase_1"/>
</dbReference>
<dbReference type="OrthoDB" id="9815441at2"/>
<sequence length="296" mass="31456">MKGLAFKALRTGMQVGSVLAPQTTGRVALRLFRTPFDPMGPNARKQAVVEEGRQAFAAAESHRIPFGAGHVQAYRFMPDPAQDRGETVALVHGWANQAYFMRSFAADLVQAGFRVLAFDLPAHGDSSGRVTDPFDSARALHALAAELGPLHGIVAYSFGGAVTAVAIEGTAPLAGPVPASRIALVSVPNAIEDVTRRFGELAGLGPRAQTSFEDQLTSRGGRSLDSLRVGRILAGSGLPFLVVHSRDDREIPFADGEKLADAGGNGVLYPVDGLGHRRILYAPEVTGRITSFMMER</sequence>
<keyword evidence="2" id="KW-0378">Hydrolase</keyword>
<evidence type="ECO:0000313" key="2">
    <source>
        <dbReference type="EMBL" id="QCK86734.1"/>
    </source>
</evidence>
<dbReference type="GO" id="GO:0016787">
    <property type="term" value="F:hydrolase activity"/>
    <property type="evidence" value="ECO:0007669"/>
    <property type="project" value="UniProtKB-KW"/>
</dbReference>
<evidence type="ECO:0000259" key="1">
    <source>
        <dbReference type="Pfam" id="PF12697"/>
    </source>
</evidence>
<dbReference type="Gene3D" id="3.40.50.1820">
    <property type="entry name" value="alpha/beta hydrolase"/>
    <property type="match status" value="1"/>
</dbReference>
<keyword evidence="3" id="KW-1185">Reference proteome</keyword>
<name>A0A4D7QN80_9HYPH</name>
<gene>
    <name evidence="2" type="ORF">E8L99_13690</name>
</gene>
<feature type="domain" description="AB hydrolase-1" evidence="1">
    <location>
        <begin position="90"/>
        <end position="284"/>
    </location>
</feature>
<dbReference type="SUPFAM" id="SSF53474">
    <property type="entry name" value="alpha/beta-Hydrolases"/>
    <property type="match status" value="1"/>
</dbReference>
<dbReference type="InterPro" id="IPR029058">
    <property type="entry name" value="AB_hydrolase_fold"/>
</dbReference>
<evidence type="ECO:0000313" key="3">
    <source>
        <dbReference type="Proteomes" id="UP000298588"/>
    </source>
</evidence>
<organism evidence="2 3">
    <name type="scientific">Phreatobacter aquaticus</name>
    <dbReference type="NCBI Taxonomy" id="2570229"/>
    <lineage>
        <taxon>Bacteria</taxon>
        <taxon>Pseudomonadati</taxon>
        <taxon>Pseudomonadota</taxon>
        <taxon>Alphaproteobacteria</taxon>
        <taxon>Hyphomicrobiales</taxon>
        <taxon>Phreatobacteraceae</taxon>
        <taxon>Phreatobacter</taxon>
    </lineage>
</organism>
<dbReference type="RefSeq" id="WP_137100065.1">
    <property type="nucleotide sequence ID" value="NZ_CP039865.1"/>
</dbReference>
<reference evidence="2 3" key="1">
    <citation type="submission" date="2019-04" db="EMBL/GenBank/DDBJ databases">
        <title>Phreatobacter aquaticus sp. nov.</title>
        <authorList>
            <person name="Choi A."/>
            <person name="Baek K."/>
        </authorList>
    </citation>
    <scope>NUCLEOTIDE SEQUENCE [LARGE SCALE GENOMIC DNA]</scope>
    <source>
        <strain evidence="2 3">NMCR1094</strain>
    </source>
</reference>
<dbReference type="KEGG" id="paqt:E8L99_13690"/>
<dbReference type="AlphaFoldDB" id="A0A4D7QN80"/>